<evidence type="ECO:0000313" key="3">
    <source>
        <dbReference type="Proteomes" id="UP000054988"/>
    </source>
</evidence>
<name>A0A0W0G1D1_MONRR</name>
<feature type="region of interest" description="Disordered" evidence="1">
    <location>
        <begin position="79"/>
        <end position="106"/>
    </location>
</feature>
<dbReference type="Proteomes" id="UP000054988">
    <property type="component" value="Unassembled WGS sequence"/>
</dbReference>
<protein>
    <submittedName>
        <fullName evidence="2">Uncharacterized protein</fullName>
    </submittedName>
</protein>
<comment type="caution">
    <text evidence="2">The sequence shown here is derived from an EMBL/GenBank/DDBJ whole genome shotgun (WGS) entry which is preliminary data.</text>
</comment>
<accession>A0A0W0G1D1</accession>
<dbReference type="AlphaFoldDB" id="A0A0W0G1D1"/>
<evidence type="ECO:0000256" key="1">
    <source>
        <dbReference type="SAM" id="MobiDB-lite"/>
    </source>
</evidence>
<evidence type="ECO:0000313" key="2">
    <source>
        <dbReference type="EMBL" id="KTB42362.1"/>
    </source>
</evidence>
<proteinExistence type="predicted"/>
<organism evidence="2 3">
    <name type="scientific">Moniliophthora roreri</name>
    <name type="common">Frosty pod rot fungus</name>
    <name type="synonym">Monilia roreri</name>
    <dbReference type="NCBI Taxonomy" id="221103"/>
    <lineage>
        <taxon>Eukaryota</taxon>
        <taxon>Fungi</taxon>
        <taxon>Dikarya</taxon>
        <taxon>Basidiomycota</taxon>
        <taxon>Agaricomycotina</taxon>
        <taxon>Agaricomycetes</taxon>
        <taxon>Agaricomycetidae</taxon>
        <taxon>Agaricales</taxon>
        <taxon>Marasmiineae</taxon>
        <taxon>Marasmiaceae</taxon>
        <taxon>Moniliophthora</taxon>
    </lineage>
</organism>
<sequence length="141" mass="15551">MNFEGDVQVVKVGSKEVPDGCSALDEAVEVGNNVSVTISMKVVVTVGTRVPVLMSSDVSFKGFHDCLRKVAGRRHIVEDMLPPDPKGPPFQDDGHHSLPEGSETYIPDDSPFIQYLKDRITEDFQALGFYQAQKRAFVQVL</sequence>
<reference evidence="2 3" key="1">
    <citation type="submission" date="2015-12" db="EMBL/GenBank/DDBJ databases">
        <title>Draft genome sequence of Moniliophthora roreri, the causal agent of frosty pod rot of cacao.</title>
        <authorList>
            <person name="Aime M.C."/>
            <person name="Diaz-Valderrama J.R."/>
            <person name="Kijpornyongpan T."/>
            <person name="Phillips-Mora W."/>
        </authorList>
    </citation>
    <scope>NUCLEOTIDE SEQUENCE [LARGE SCALE GENOMIC DNA]</scope>
    <source>
        <strain evidence="2 3">MCA 2952</strain>
    </source>
</reference>
<dbReference type="EMBL" id="LATX01001341">
    <property type="protein sequence ID" value="KTB42362.1"/>
    <property type="molecule type" value="Genomic_DNA"/>
</dbReference>
<gene>
    <name evidence="2" type="ORF">WG66_5064</name>
</gene>